<evidence type="ECO:0000256" key="1">
    <source>
        <dbReference type="SAM" id="MobiDB-lite"/>
    </source>
</evidence>
<proteinExistence type="predicted"/>
<gene>
    <name evidence="2" type="ORF">EDD41_2973</name>
</gene>
<sequence>MTAMPLVLVAVQSSPSQLQKIEWGVAELNAETGDVSLNGRAMLWLAELQTETPAKDVASFDSGVPTPPVLEPRKQEGTDPNAR</sequence>
<feature type="region of interest" description="Disordered" evidence="1">
    <location>
        <begin position="56"/>
        <end position="83"/>
    </location>
</feature>
<dbReference type="Proteomes" id="UP000275749">
    <property type="component" value="Unassembled WGS sequence"/>
</dbReference>
<dbReference type="AlphaFoldDB" id="A0A3N1ZXW3"/>
<name>A0A3N1ZXW3_9ACTN</name>
<evidence type="ECO:0000313" key="2">
    <source>
        <dbReference type="EMBL" id="ROR55693.1"/>
    </source>
</evidence>
<protein>
    <submittedName>
        <fullName evidence="2">Uncharacterized protein</fullName>
    </submittedName>
</protein>
<comment type="caution">
    <text evidence="2">The sequence shown here is derived from an EMBL/GenBank/DDBJ whole genome shotgun (WGS) entry which is preliminary data.</text>
</comment>
<organism evidence="2 3">
    <name type="scientific">Luteococcus japonicus</name>
    <dbReference type="NCBI Taxonomy" id="33984"/>
    <lineage>
        <taxon>Bacteria</taxon>
        <taxon>Bacillati</taxon>
        <taxon>Actinomycetota</taxon>
        <taxon>Actinomycetes</taxon>
        <taxon>Propionibacteriales</taxon>
        <taxon>Propionibacteriaceae</taxon>
        <taxon>Luteococcus</taxon>
    </lineage>
</organism>
<accession>A0A3N1ZXW3</accession>
<reference evidence="2 3" key="1">
    <citation type="submission" date="2018-11" db="EMBL/GenBank/DDBJ databases">
        <title>Sequencing the genomes of 1000 actinobacteria strains.</title>
        <authorList>
            <person name="Klenk H.-P."/>
        </authorList>
    </citation>
    <scope>NUCLEOTIDE SEQUENCE [LARGE SCALE GENOMIC DNA]</scope>
    <source>
        <strain evidence="2 3">DSM 10546</strain>
    </source>
</reference>
<dbReference type="EMBL" id="RKHG01000001">
    <property type="protein sequence ID" value="ROR55693.1"/>
    <property type="molecule type" value="Genomic_DNA"/>
</dbReference>
<evidence type="ECO:0000313" key="3">
    <source>
        <dbReference type="Proteomes" id="UP000275749"/>
    </source>
</evidence>
<feature type="compositionally biased region" description="Basic and acidic residues" evidence="1">
    <location>
        <begin position="71"/>
        <end position="83"/>
    </location>
</feature>